<dbReference type="InterPro" id="IPR008513">
    <property type="entry name" value="tRNA(Met)_cyd_acetate_ligase"/>
</dbReference>
<dbReference type="HAMAP" id="MF_01539">
    <property type="entry name" value="TmcAL"/>
    <property type="match status" value="1"/>
</dbReference>
<dbReference type="EMBL" id="JABAFG010000011">
    <property type="protein sequence ID" value="NME28522.1"/>
    <property type="molecule type" value="Genomic_DNA"/>
</dbReference>
<dbReference type="GO" id="GO:0016879">
    <property type="term" value="F:ligase activity, forming carbon-nitrogen bonds"/>
    <property type="evidence" value="ECO:0007669"/>
    <property type="project" value="UniProtKB-UniRule"/>
</dbReference>
<keyword evidence="2" id="KW-0067">ATP-binding</keyword>
<feature type="binding site" evidence="2">
    <location>
        <position position="179"/>
    </location>
    <ligand>
        <name>ATP</name>
        <dbReference type="ChEBI" id="CHEBI:30616"/>
    </ligand>
</feature>
<dbReference type="GO" id="GO:0000049">
    <property type="term" value="F:tRNA binding"/>
    <property type="evidence" value="ECO:0007669"/>
    <property type="project" value="UniProtKB-KW"/>
</dbReference>
<comment type="catalytic activity">
    <reaction evidence="2">
        <text>cytidine(34) in elongator tRNA(Met) + acetate + ATP = N(4)-acetylcytidine(34) in elongator tRNA(Met) + AMP + diphosphate</text>
        <dbReference type="Rhea" id="RHEA:58144"/>
        <dbReference type="Rhea" id="RHEA-COMP:10693"/>
        <dbReference type="Rhea" id="RHEA-COMP:10694"/>
        <dbReference type="ChEBI" id="CHEBI:30089"/>
        <dbReference type="ChEBI" id="CHEBI:30616"/>
        <dbReference type="ChEBI" id="CHEBI:33019"/>
        <dbReference type="ChEBI" id="CHEBI:74900"/>
        <dbReference type="ChEBI" id="CHEBI:82748"/>
        <dbReference type="ChEBI" id="CHEBI:456215"/>
    </reaction>
</comment>
<dbReference type="Gene3D" id="3.40.50.620">
    <property type="entry name" value="HUPs"/>
    <property type="match status" value="1"/>
</dbReference>
<keyword evidence="2" id="KW-0820">tRNA-binding</keyword>
<evidence type="ECO:0000256" key="2">
    <source>
        <dbReference type="HAMAP-Rule" id="MF_01539"/>
    </source>
</evidence>
<dbReference type="AlphaFoldDB" id="A0A848BS58"/>
<dbReference type="EC" id="6.3.4.-" evidence="2"/>
<evidence type="ECO:0000313" key="4">
    <source>
        <dbReference type="Proteomes" id="UP000591071"/>
    </source>
</evidence>
<dbReference type="InterPro" id="IPR014729">
    <property type="entry name" value="Rossmann-like_a/b/a_fold"/>
</dbReference>
<comment type="similarity">
    <text evidence="2">Belongs to the TmcAL family.</text>
</comment>
<dbReference type="SUPFAM" id="SSF52374">
    <property type="entry name" value="Nucleotidylyl transferase"/>
    <property type="match status" value="1"/>
</dbReference>
<keyword evidence="2" id="KW-0963">Cytoplasm</keyword>
<protein>
    <recommendedName>
        <fullName evidence="2">tRNA(Met) cytidine acetate ligase</fullName>
        <ecNumber evidence="2">6.3.4.-</ecNumber>
    </recommendedName>
</protein>
<gene>
    <name evidence="2" type="primary">tmcAL</name>
    <name evidence="3" type="ORF">HF872_07770</name>
</gene>
<dbReference type="GO" id="GO:0006400">
    <property type="term" value="P:tRNA modification"/>
    <property type="evidence" value="ECO:0007669"/>
    <property type="project" value="UniProtKB-UniRule"/>
</dbReference>
<dbReference type="PANTHER" id="PTHR37825:SF1">
    <property type="entry name" value="TRNA(MET) CYTIDINE ACETATE LIGASE"/>
    <property type="match status" value="1"/>
</dbReference>
<dbReference type="PANTHER" id="PTHR37825">
    <property type="entry name" value="TRNA(MET) CYTIDINE ACETATE LIGASE"/>
    <property type="match status" value="1"/>
</dbReference>
<name>A0A848BS58_9FIRM</name>
<dbReference type="RefSeq" id="WP_170087652.1">
    <property type="nucleotide sequence ID" value="NZ_JABAFG010000011.1"/>
</dbReference>
<comment type="subcellular location">
    <subcellularLocation>
        <location evidence="2">Cytoplasm</location>
    </subcellularLocation>
</comment>
<reference evidence="3 4" key="1">
    <citation type="submission" date="2020-04" db="EMBL/GenBank/DDBJ databases">
        <authorList>
            <person name="Hitch T.C.A."/>
            <person name="Wylensek D."/>
            <person name="Clavel T."/>
        </authorList>
    </citation>
    <scope>NUCLEOTIDE SEQUENCE [LARGE SCALE GENOMIC DNA]</scope>
    <source>
        <strain evidence="3 4">Oil-RF-744-FAT-WT-6-1</strain>
    </source>
</reference>
<evidence type="ECO:0000256" key="1">
    <source>
        <dbReference type="ARBA" id="ARBA00022694"/>
    </source>
</evidence>
<keyword evidence="3" id="KW-0808">Transferase</keyword>
<proteinExistence type="inferred from homology"/>
<feature type="binding site" evidence="2">
    <location>
        <position position="154"/>
    </location>
    <ligand>
        <name>ATP</name>
        <dbReference type="ChEBI" id="CHEBI:30616"/>
    </ligand>
</feature>
<dbReference type="GO" id="GO:0005524">
    <property type="term" value="F:ATP binding"/>
    <property type="evidence" value="ECO:0007669"/>
    <property type="project" value="UniProtKB-KW"/>
</dbReference>
<keyword evidence="2" id="KW-0694">RNA-binding</keyword>
<comment type="caution">
    <text evidence="2">Lacks conserved residue(s) required for the propagation of feature annotation.</text>
</comment>
<dbReference type="Proteomes" id="UP000591071">
    <property type="component" value="Unassembled WGS sequence"/>
</dbReference>
<dbReference type="Pfam" id="PF05636">
    <property type="entry name" value="HIGH_NTase1"/>
    <property type="match status" value="1"/>
</dbReference>
<dbReference type="GO" id="GO:0005737">
    <property type="term" value="C:cytoplasm"/>
    <property type="evidence" value="ECO:0007669"/>
    <property type="project" value="UniProtKB-SubCell"/>
</dbReference>
<keyword evidence="2" id="KW-0547">Nucleotide-binding</keyword>
<comment type="caution">
    <text evidence="3">The sequence shown here is derived from an EMBL/GenBank/DDBJ whole genome shotgun (WGS) entry which is preliminary data.</text>
</comment>
<keyword evidence="2" id="KW-0436">Ligase</keyword>
<accession>A0A848BS58</accession>
<sequence length="395" mass="44455">MKRIAVIAEFNPFHTGHAWLLSQVRQQAGPQSLIVVIMSGSFVQRGEPALFDKWHRAAWAVEGGADLVFELPAVYSLSSADGFALGGVWLASRLGCSHLACGVERGTADDFYALARAAQDIRPCRGRETAGRRQTIALATRIPEQTASLLDQPNALLAASYVKAIVQQDLSLQFWPILRQGSHHDPSLAHSFASASALRQDIIQTGRCQHLHRYLTPQAREDMAALLSQGAYTDYDRYGDFILFQNRLLTPEMLRQLPAFNEGLENRWHRCMQDSVTYKEALAAIKTRRYAYSRLCRMGAYTLLSPGRSLMDQSYQLGPQYARLLALSQKVSPYIKEIKKELPVITRITAADSLSPLGRKQLALDLRCTDMQYYCFHGTQARLSRQDYYQSPRIR</sequence>
<comment type="function">
    <text evidence="2">Catalyzes the formation of N(4)-acetylcytidine (ac(4)C) at the wobble position of elongator tRNA(Met), using acetate and ATP as substrates. First activates an acetate ion to form acetyladenylate (Ac-AMP) and then transfers the acetyl group to tRNA to form ac(4)C34.</text>
</comment>
<keyword evidence="1 2" id="KW-0819">tRNA processing</keyword>
<feature type="binding site" evidence="2">
    <location>
        <position position="102"/>
    </location>
    <ligand>
        <name>ATP</name>
        <dbReference type="ChEBI" id="CHEBI:30616"/>
    </ligand>
</feature>
<feature type="binding site" evidence="2">
    <location>
        <begin position="7"/>
        <end position="20"/>
    </location>
    <ligand>
        <name>ATP</name>
        <dbReference type="ChEBI" id="CHEBI:30616"/>
    </ligand>
</feature>
<dbReference type="GO" id="GO:0016740">
    <property type="term" value="F:transferase activity"/>
    <property type="evidence" value="ECO:0007669"/>
    <property type="project" value="UniProtKB-KW"/>
</dbReference>
<evidence type="ECO:0000313" key="3">
    <source>
        <dbReference type="EMBL" id="NME28522.1"/>
    </source>
</evidence>
<organism evidence="3 4">
    <name type="scientific">Megasphaera hexanoica</name>
    <dbReference type="NCBI Taxonomy" id="1675036"/>
    <lineage>
        <taxon>Bacteria</taxon>
        <taxon>Bacillati</taxon>
        <taxon>Bacillota</taxon>
        <taxon>Negativicutes</taxon>
        <taxon>Veillonellales</taxon>
        <taxon>Veillonellaceae</taxon>
        <taxon>Megasphaera</taxon>
    </lineage>
</organism>